<reference evidence="1 2" key="1">
    <citation type="journal article" date="2021" name="BMC Biol.">
        <title>Horizontally acquired antibacterial genes associated with adaptive radiation of ladybird beetles.</title>
        <authorList>
            <person name="Li H.S."/>
            <person name="Tang X.F."/>
            <person name="Huang Y.H."/>
            <person name="Xu Z.Y."/>
            <person name="Chen M.L."/>
            <person name="Du X.Y."/>
            <person name="Qiu B.Y."/>
            <person name="Chen P.T."/>
            <person name="Zhang W."/>
            <person name="Slipinski A."/>
            <person name="Escalona H.E."/>
            <person name="Waterhouse R.M."/>
            <person name="Zwick A."/>
            <person name="Pang H."/>
        </authorList>
    </citation>
    <scope>NUCLEOTIDE SEQUENCE [LARGE SCALE GENOMIC DNA]</scope>
    <source>
        <strain evidence="1">SYSU2018</strain>
    </source>
</reference>
<name>A0ABD2P0K6_9CUCU</name>
<dbReference type="EMBL" id="JABFTP020000165">
    <property type="protein sequence ID" value="KAL3284497.1"/>
    <property type="molecule type" value="Genomic_DNA"/>
</dbReference>
<organism evidence="1 2">
    <name type="scientific">Cryptolaemus montrouzieri</name>
    <dbReference type="NCBI Taxonomy" id="559131"/>
    <lineage>
        <taxon>Eukaryota</taxon>
        <taxon>Metazoa</taxon>
        <taxon>Ecdysozoa</taxon>
        <taxon>Arthropoda</taxon>
        <taxon>Hexapoda</taxon>
        <taxon>Insecta</taxon>
        <taxon>Pterygota</taxon>
        <taxon>Neoptera</taxon>
        <taxon>Endopterygota</taxon>
        <taxon>Coleoptera</taxon>
        <taxon>Polyphaga</taxon>
        <taxon>Cucujiformia</taxon>
        <taxon>Coccinelloidea</taxon>
        <taxon>Coccinellidae</taxon>
        <taxon>Scymninae</taxon>
        <taxon>Scymnini</taxon>
        <taxon>Cryptolaemus</taxon>
    </lineage>
</organism>
<keyword evidence="2" id="KW-1185">Reference proteome</keyword>
<proteinExistence type="predicted"/>
<gene>
    <name evidence="1" type="ORF">HHI36_018658</name>
</gene>
<feature type="non-terminal residue" evidence="1">
    <location>
        <position position="96"/>
    </location>
</feature>
<evidence type="ECO:0000313" key="1">
    <source>
        <dbReference type="EMBL" id="KAL3284497.1"/>
    </source>
</evidence>
<sequence>SGEDGVADHKKSIEGRRVVSTSVEKSPLLYYIPDTKHNFRGSDGFKLLVEHILNNEGLRSQDDSVINKLAEFQIAKEKKQLLMWQVTFYVKFRFQN</sequence>
<feature type="non-terminal residue" evidence="1">
    <location>
        <position position="1"/>
    </location>
</feature>
<protein>
    <submittedName>
        <fullName evidence="1">Uncharacterized protein</fullName>
    </submittedName>
</protein>
<comment type="caution">
    <text evidence="1">The sequence shown here is derived from an EMBL/GenBank/DDBJ whole genome shotgun (WGS) entry which is preliminary data.</text>
</comment>
<evidence type="ECO:0000313" key="2">
    <source>
        <dbReference type="Proteomes" id="UP001516400"/>
    </source>
</evidence>
<accession>A0ABD2P0K6</accession>
<dbReference type="Proteomes" id="UP001516400">
    <property type="component" value="Unassembled WGS sequence"/>
</dbReference>
<dbReference type="AlphaFoldDB" id="A0ABD2P0K6"/>